<evidence type="ECO:0000259" key="2">
    <source>
        <dbReference type="Pfam" id="PF24883"/>
    </source>
</evidence>
<sequence>MVTLKGSIQNMMHSLFGCVKTVFRGRQRDKDTSLVAPKLSISVVIADPDIKDSPANSKYDISQPCDSDPNMKGFWQMAYDELKKSDPNSVAALFLLTGAKPQDADDARTEKGGKDGVRATADKILNSVLSFQDVVDNIMKFDPTGYASSTWAIVSLGLTNHADLRGALFSSSEYLADLLTCCAFIEEQYYGNGDPNIMNTEKEQSIIQVYYKPATHAAQNLDQERRVPSTPVANPGLVLASEKESRGYSESPQLIDRGYPKNADPTIPGSSLWEQFNKLLLQLLLTVNHSEAVDFTVIVIDALDKCEPEKNVEIILNLLPKIEKTTNITIQFFLTSRPEIPIRFGFDQINKSKYHDTILQNLDEDVIKHNITLYLREEFSKI</sequence>
<dbReference type="EMBL" id="KZ851948">
    <property type="protein sequence ID" value="RDH15534.1"/>
    <property type="molecule type" value="Genomic_DNA"/>
</dbReference>
<dbReference type="Proteomes" id="UP000253845">
    <property type="component" value="Unassembled WGS sequence"/>
</dbReference>
<organism evidence="3 4">
    <name type="scientific">Aspergillus niger ATCC 13496</name>
    <dbReference type="NCBI Taxonomy" id="1353008"/>
    <lineage>
        <taxon>Eukaryota</taxon>
        <taxon>Fungi</taxon>
        <taxon>Dikarya</taxon>
        <taxon>Ascomycota</taxon>
        <taxon>Pezizomycotina</taxon>
        <taxon>Eurotiomycetes</taxon>
        <taxon>Eurotiomycetidae</taxon>
        <taxon>Eurotiales</taxon>
        <taxon>Aspergillaceae</taxon>
        <taxon>Aspergillus</taxon>
        <taxon>Aspergillus subgen. Circumdati</taxon>
    </lineage>
</organism>
<evidence type="ECO:0000256" key="1">
    <source>
        <dbReference type="ARBA" id="ARBA00022737"/>
    </source>
</evidence>
<dbReference type="InterPro" id="IPR056884">
    <property type="entry name" value="NPHP3-like_N"/>
</dbReference>
<protein>
    <recommendedName>
        <fullName evidence="2">Nephrocystin 3-like N-terminal domain-containing protein</fullName>
    </recommendedName>
</protein>
<evidence type="ECO:0000313" key="3">
    <source>
        <dbReference type="EMBL" id="RDH15534.1"/>
    </source>
</evidence>
<dbReference type="VEuPathDB" id="FungiDB:M747DRAFT_360628"/>
<accession>A0A370BIX9</accession>
<dbReference type="PROSITE" id="PS51257">
    <property type="entry name" value="PROKAR_LIPOPROTEIN"/>
    <property type="match status" value="1"/>
</dbReference>
<feature type="domain" description="Nephrocystin 3-like N-terminal" evidence="2">
    <location>
        <begin position="265"/>
        <end position="337"/>
    </location>
</feature>
<name>A0A370BIX9_ASPNG</name>
<evidence type="ECO:0000313" key="4">
    <source>
        <dbReference type="Proteomes" id="UP000253845"/>
    </source>
</evidence>
<dbReference type="AlphaFoldDB" id="A0A370BIX9"/>
<dbReference type="Pfam" id="PF24883">
    <property type="entry name" value="NPHP3_N"/>
    <property type="match status" value="1"/>
</dbReference>
<proteinExistence type="predicted"/>
<keyword evidence="1" id="KW-0677">Repeat</keyword>
<gene>
    <name evidence="3" type="ORF">M747DRAFT_360628</name>
</gene>
<reference evidence="3 4" key="1">
    <citation type="submission" date="2018-07" db="EMBL/GenBank/DDBJ databases">
        <title>Section-level genome sequencing of Aspergillus section Nigri to investigate inter- and intra-species variation.</title>
        <authorList>
            <consortium name="DOE Joint Genome Institute"/>
            <person name="Vesth T.C."/>
            <person name="Nybo J.L."/>
            <person name="Theobald S."/>
            <person name="Frisvad J.C."/>
            <person name="Larsen T.O."/>
            <person name="Nielsen K.F."/>
            <person name="Hoof J.B."/>
            <person name="Brandl J."/>
            <person name="Salamov A."/>
            <person name="Riley R."/>
            <person name="Gladden J.M."/>
            <person name="Phatale P."/>
            <person name="Nielsen M.T."/>
            <person name="Lyhne E.K."/>
            <person name="Kogle M.E."/>
            <person name="Strasser K."/>
            <person name="McDonnell E."/>
            <person name="Barry K."/>
            <person name="Clum A."/>
            <person name="Chen C."/>
            <person name="Nolan M."/>
            <person name="Sandor L."/>
            <person name="Kuo A."/>
            <person name="Lipzen A."/>
            <person name="Hainaut M."/>
            <person name="Drula E."/>
            <person name="Tsang A."/>
            <person name="Magnuson J.K."/>
            <person name="Henrissat B."/>
            <person name="Wiebenga A."/>
            <person name="Simmons B.A."/>
            <person name="Makela M.R."/>
            <person name="De vries R.P."/>
            <person name="Grigoriev I.V."/>
            <person name="Mortensen U.H."/>
            <person name="Baker S.E."/>
            <person name="Andersen M.R."/>
        </authorList>
    </citation>
    <scope>NUCLEOTIDE SEQUENCE [LARGE SCALE GENOMIC DNA]</scope>
    <source>
        <strain evidence="3 4">ATCC 13496</strain>
    </source>
</reference>